<name>A0A0D0C6E9_9AGAR</name>
<proteinExistence type="predicted"/>
<dbReference type="AlphaFoldDB" id="A0A0D0C6E9"/>
<dbReference type="OrthoDB" id="3010635at2759"/>
<gene>
    <name evidence="1" type="ORF">GYMLUDRAFT_705733</name>
</gene>
<dbReference type="EMBL" id="KN834787">
    <property type="protein sequence ID" value="KIK58074.1"/>
    <property type="molecule type" value="Genomic_DNA"/>
</dbReference>
<evidence type="ECO:0000313" key="1">
    <source>
        <dbReference type="EMBL" id="KIK58074.1"/>
    </source>
</evidence>
<sequence>MPFLPATHLRNARSAAAAPPYFLQSGPLPTIHRREDASTCVKLSSDDVQKIPGWKKLESIANDRWGKHKRNIVTNDEHSDTANYPATICIAEESIKVRFTGQPTCQSSKTSAGGQVDGTNGTLMLSVAQGFTATSQYTISEAATIGVSGTFLGKLEFPEVADVSDAFTTSTSITNTQTKSFSTQYSSLDTVTLRVTSPNGKKCDVGTTVKRCTLQGEGEMHLVVFGDVWFEYDSKQAEKGKESKGKHFKWRLHFEDELTVAERTSIAKFKGSVIASTRATYNGTCA</sequence>
<organism evidence="1 2">
    <name type="scientific">Collybiopsis luxurians FD-317 M1</name>
    <dbReference type="NCBI Taxonomy" id="944289"/>
    <lineage>
        <taxon>Eukaryota</taxon>
        <taxon>Fungi</taxon>
        <taxon>Dikarya</taxon>
        <taxon>Basidiomycota</taxon>
        <taxon>Agaricomycotina</taxon>
        <taxon>Agaricomycetes</taxon>
        <taxon>Agaricomycetidae</taxon>
        <taxon>Agaricales</taxon>
        <taxon>Marasmiineae</taxon>
        <taxon>Omphalotaceae</taxon>
        <taxon>Collybiopsis</taxon>
        <taxon>Collybiopsis luxurians</taxon>
    </lineage>
</organism>
<protein>
    <submittedName>
        <fullName evidence="1">Uncharacterized protein</fullName>
    </submittedName>
</protein>
<dbReference type="HOGENOM" id="CLU_058858_1_0_1"/>
<reference evidence="1 2" key="1">
    <citation type="submission" date="2014-04" db="EMBL/GenBank/DDBJ databases">
        <title>Evolutionary Origins and Diversification of the Mycorrhizal Mutualists.</title>
        <authorList>
            <consortium name="DOE Joint Genome Institute"/>
            <consortium name="Mycorrhizal Genomics Consortium"/>
            <person name="Kohler A."/>
            <person name="Kuo A."/>
            <person name="Nagy L.G."/>
            <person name="Floudas D."/>
            <person name="Copeland A."/>
            <person name="Barry K.W."/>
            <person name="Cichocki N."/>
            <person name="Veneault-Fourrey C."/>
            <person name="LaButti K."/>
            <person name="Lindquist E.A."/>
            <person name="Lipzen A."/>
            <person name="Lundell T."/>
            <person name="Morin E."/>
            <person name="Murat C."/>
            <person name="Riley R."/>
            <person name="Ohm R."/>
            <person name="Sun H."/>
            <person name="Tunlid A."/>
            <person name="Henrissat B."/>
            <person name="Grigoriev I.V."/>
            <person name="Hibbett D.S."/>
            <person name="Martin F."/>
        </authorList>
    </citation>
    <scope>NUCLEOTIDE SEQUENCE [LARGE SCALE GENOMIC DNA]</scope>
    <source>
        <strain evidence="1 2">FD-317 M1</strain>
    </source>
</reference>
<dbReference type="Proteomes" id="UP000053593">
    <property type="component" value="Unassembled WGS sequence"/>
</dbReference>
<evidence type="ECO:0000313" key="2">
    <source>
        <dbReference type="Proteomes" id="UP000053593"/>
    </source>
</evidence>
<keyword evidence="2" id="KW-1185">Reference proteome</keyword>
<accession>A0A0D0C6E9</accession>